<protein>
    <submittedName>
        <fullName evidence="2">Uncharacterized protein</fullName>
    </submittedName>
</protein>
<sequence length="76" mass="8702">MLESFNDNSEKYSNFKSQEEMDEVHTEGIGKTLPITLDSVHFTGGTLTLFAYGQVWRKLLSPNIPIVNPHQRRLSH</sequence>
<dbReference type="AlphaFoldDB" id="A0A822ZN23"/>
<name>A0A822ZN23_NELNU</name>
<comment type="caution">
    <text evidence="2">The sequence shown here is derived from an EMBL/GenBank/DDBJ whole genome shotgun (WGS) entry which is preliminary data.</text>
</comment>
<reference evidence="2 3" key="1">
    <citation type="journal article" date="2020" name="Mol. Biol. Evol.">
        <title>Distinct Expression and Methylation Patterns for Genes with Different Fates following a Single Whole-Genome Duplication in Flowering Plants.</title>
        <authorList>
            <person name="Shi T."/>
            <person name="Rahmani R.S."/>
            <person name="Gugger P.F."/>
            <person name="Wang M."/>
            <person name="Li H."/>
            <person name="Zhang Y."/>
            <person name="Li Z."/>
            <person name="Wang Q."/>
            <person name="Van de Peer Y."/>
            <person name="Marchal K."/>
            <person name="Chen J."/>
        </authorList>
    </citation>
    <scope>NUCLEOTIDE SEQUENCE [LARGE SCALE GENOMIC DNA]</scope>
    <source>
        <tissue evidence="2">Leaf</tissue>
    </source>
</reference>
<accession>A0A822ZN23</accession>
<dbReference type="Proteomes" id="UP000607653">
    <property type="component" value="Unassembled WGS sequence"/>
</dbReference>
<evidence type="ECO:0000256" key="1">
    <source>
        <dbReference type="SAM" id="MobiDB-lite"/>
    </source>
</evidence>
<feature type="region of interest" description="Disordered" evidence="1">
    <location>
        <begin position="1"/>
        <end position="20"/>
    </location>
</feature>
<feature type="compositionally biased region" description="Polar residues" evidence="1">
    <location>
        <begin position="1"/>
        <end position="16"/>
    </location>
</feature>
<keyword evidence="3" id="KW-1185">Reference proteome</keyword>
<evidence type="ECO:0000313" key="3">
    <source>
        <dbReference type="Proteomes" id="UP000607653"/>
    </source>
</evidence>
<organism evidence="2 3">
    <name type="scientific">Nelumbo nucifera</name>
    <name type="common">Sacred lotus</name>
    <dbReference type="NCBI Taxonomy" id="4432"/>
    <lineage>
        <taxon>Eukaryota</taxon>
        <taxon>Viridiplantae</taxon>
        <taxon>Streptophyta</taxon>
        <taxon>Embryophyta</taxon>
        <taxon>Tracheophyta</taxon>
        <taxon>Spermatophyta</taxon>
        <taxon>Magnoliopsida</taxon>
        <taxon>Proteales</taxon>
        <taxon>Nelumbonaceae</taxon>
        <taxon>Nelumbo</taxon>
    </lineage>
</organism>
<dbReference type="EMBL" id="DUZY01000006">
    <property type="protein sequence ID" value="DAD43188.1"/>
    <property type="molecule type" value="Genomic_DNA"/>
</dbReference>
<gene>
    <name evidence="2" type="ORF">HUJ06_001418</name>
</gene>
<evidence type="ECO:0000313" key="2">
    <source>
        <dbReference type="EMBL" id="DAD43188.1"/>
    </source>
</evidence>
<proteinExistence type="predicted"/>